<accession>A0A0C3P0P4</accession>
<dbReference type="EMBL" id="KN831992">
    <property type="protein sequence ID" value="KIO00899.1"/>
    <property type="molecule type" value="Genomic_DNA"/>
</dbReference>
<evidence type="ECO:0000313" key="1">
    <source>
        <dbReference type="EMBL" id="KIO00899.1"/>
    </source>
</evidence>
<organism evidence="1 2">
    <name type="scientific">Pisolithus tinctorius Marx 270</name>
    <dbReference type="NCBI Taxonomy" id="870435"/>
    <lineage>
        <taxon>Eukaryota</taxon>
        <taxon>Fungi</taxon>
        <taxon>Dikarya</taxon>
        <taxon>Basidiomycota</taxon>
        <taxon>Agaricomycotina</taxon>
        <taxon>Agaricomycetes</taxon>
        <taxon>Agaricomycetidae</taxon>
        <taxon>Boletales</taxon>
        <taxon>Sclerodermatineae</taxon>
        <taxon>Pisolithaceae</taxon>
        <taxon>Pisolithus</taxon>
    </lineage>
</organism>
<keyword evidence="2" id="KW-1185">Reference proteome</keyword>
<proteinExistence type="predicted"/>
<sequence>MKDRELGVPSLPGLIAQFIFEQLHPDFTTLITSHHVTPFTGHVKIFHSATVTFIAPSDPSGTDSMQNKYICAMPSWHQGPGQYNCVFMSTDDIKEGMLSMVVAQVLCLSSHIV</sequence>
<reference evidence="2" key="2">
    <citation type="submission" date="2015-01" db="EMBL/GenBank/DDBJ databases">
        <title>Evolutionary Origins and Diversification of the Mycorrhizal Mutualists.</title>
        <authorList>
            <consortium name="DOE Joint Genome Institute"/>
            <consortium name="Mycorrhizal Genomics Consortium"/>
            <person name="Kohler A."/>
            <person name="Kuo A."/>
            <person name="Nagy L.G."/>
            <person name="Floudas D."/>
            <person name="Copeland A."/>
            <person name="Barry K.W."/>
            <person name="Cichocki N."/>
            <person name="Veneault-Fourrey C."/>
            <person name="LaButti K."/>
            <person name="Lindquist E.A."/>
            <person name="Lipzen A."/>
            <person name="Lundell T."/>
            <person name="Morin E."/>
            <person name="Murat C."/>
            <person name="Riley R."/>
            <person name="Ohm R."/>
            <person name="Sun H."/>
            <person name="Tunlid A."/>
            <person name="Henrissat B."/>
            <person name="Grigoriev I.V."/>
            <person name="Hibbett D.S."/>
            <person name="Martin F."/>
        </authorList>
    </citation>
    <scope>NUCLEOTIDE SEQUENCE [LARGE SCALE GENOMIC DNA]</scope>
    <source>
        <strain evidence="2">Marx 270</strain>
    </source>
</reference>
<reference evidence="1 2" key="1">
    <citation type="submission" date="2014-04" db="EMBL/GenBank/DDBJ databases">
        <authorList>
            <consortium name="DOE Joint Genome Institute"/>
            <person name="Kuo A."/>
            <person name="Kohler A."/>
            <person name="Costa M.D."/>
            <person name="Nagy L.G."/>
            <person name="Floudas D."/>
            <person name="Copeland A."/>
            <person name="Barry K.W."/>
            <person name="Cichocki N."/>
            <person name="Veneault-Fourrey C."/>
            <person name="LaButti K."/>
            <person name="Lindquist E.A."/>
            <person name="Lipzen A."/>
            <person name="Lundell T."/>
            <person name="Morin E."/>
            <person name="Murat C."/>
            <person name="Sun H."/>
            <person name="Tunlid A."/>
            <person name="Henrissat B."/>
            <person name="Grigoriev I.V."/>
            <person name="Hibbett D.S."/>
            <person name="Martin F."/>
            <person name="Nordberg H.P."/>
            <person name="Cantor M.N."/>
            <person name="Hua S.X."/>
        </authorList>
    </citation>
    <scope>NUCLEOTIDE SEQUENCE [LARGE SCALE GENOMIC DNA]</scope>
    <source>
        <strain evidence="1 2">Marx 270</strain>
    </source>
</reference>
<protein>
    <submittedName>
        <fullName evidence="1">Uncharacterized protein</fullName>
    </submittedName>
</protein>
<evidence type="ECO:0000313" key="2">
    <source>
        <dbReference type="Proteomes" id="UP000054217"/>
    </source>
</evidence>
<dbReference type="OrthoDB" id="2678360at2759"/>
<dbReference type="Proteomes" id="UP000054217">
    <property type="component" value="Unassembled WGS sequence"/>
</dbReference>
<dbReference type="HOGENOM" id="CLU_006344_15_1_1"/>
<name>A0A0C3P0P4_PISTI</name>
<dbReference type="AlphaFoldDB" id="A0A0C3P0P4"/>
<dbReference type="InParanoid" id="A0A0C3P0P4"/>
<dbReference type="STRING" id="870435.A0A0C3P0P4"/>
<gene>
    <name evidence="1" type="ORF">M404DRAFT_151659</name>
</gene>